<reference evidence="4" key="1">
    <citation type="submission" date="2012-12" db="EMBL/GenBank/DDBJ databases">
        <authorList>
            <person name="Hellsten U."/>
            <person name="Grimwood J."/>
            <person name="Chapman J.A."/>
            <person name="Shapiro H."/>
            <person name="Aerts A."/>
            <person name="Otillar R.P."/>
            <person name="Terry A.Y."/>
            <person name="Boore J.L."/>
            <person name="Simakov O."/>
            <person name="Marletaz F."/>
            <person name="Cho S.-J."/>
            <person name="Edsinger-Gonzales E."/>
            <person name="Havlak P."/>
            <person name="Kuo D.-H."/>
            <person name="Larsson T."/>
            <person name="Lv J."/>
            <person name="Arendt D."/>
            <person name="Savage R."/>
            <person name="Osoegawa K."/>
            <person name="de Jong P."/>
            <person name="Lindberg D.R."/>
            <person name="Seaver E.C."/>
            <person name="Weisblat D.A."/>
            <person name="Putnam N.H."/>
            <person name="Grigoriev I.V."/>
            <person name="Rokhsar D.S."/>
        </authorList>
    </citation>
    <scope>NUCLEOTIDE SEQUENCE</scope>
</reference>
<evidence type="ECO:0000313" key="4">
    <source>
        <dbReference type="Proteomes" id="UP000015101"/>
    </source>
</evidence>
<dbReference type="GeneID" id="20199813"/>
<keyword evidence="4" id="KW-1185">Reference proteome</keyword>
<dbReference type="EMBL" id="KB097143">
    <property type="protein sequence ID" value="ESN99350.1"/>
    <property type="molecule type" value="Genomic_DNA"/>
</dbReference>
<organism evidence="3 4">
    <name type="scientific">Helobdella robusta</name>
    <name type="common">Californian leech</name>
    <dbReference type="NCBI Taxonomy" id="6412"/>
    <lineage>
        <taxon>Eukaryota</taxon>
        <taxon>Metazoa</taxon>
        <taxon>Spiralia</taxon>
        <taxon>Lophotrochozoa</taxon>
        <taxon>Annelida</taxon>
        <taxon>Clitellata</taxon>
        <taxon>Hirudinea</taxon>
        <taxon>Rhynchobdellida</taxon>
        <taxon>Glossiphoniidae</taxon>
        <taxon>Helobdella</taxon>
    </lineage>
</organism>
<dbReference type="AlphaFoldDB" id="T1ETB3"/>
<sequence>MSELVAALTPSFSLENCAEEPTQRKRRASEARRSVPMSSRIEFAGESLADTQCPAAIPSLVDWMVEGQFYEREAAFPMDQAAQLHQQVKREKRPSRWGPELMAINIPNFNEEL</sequence>
<reference evidence="2 4" key="2">
    <citation type="journal article" date="2013" name="Nature">
        <title>Insights into bilaterian evolution from three spiralian genomes.</title>
        <authorList>
            <person name="Simakov O."/>
            <person name="Marletaz F."/>
            <person name="Cho S.J."/>
            <person name="Edsinger-Gonzales E."/>
            <person name="Havlak P."/>
            <person name="Hellsten U."/>
            <person name="Kuo D.H."/>
            <person name="Larsson T."/>
            <person name="Lv J."/>
            <person name="Arendt D."/>
            <person name="Savage R."/>
            <person name="Osoegawa K."/>
            <person name="de Jong P."/>
            <person name="Grimwood J."/>
            <person name="Chapman J.A."/>
            <person name="Shapiro H."/>
            <person name="Aerts A."/>
            <person name="Otillar R.P."/>
            <person name="Terry A.Y."/>
            <person name="Boore J.L."/>
            <person name="Grigoriev I.V."/>
            <person name="Lindberg D.R."/>
            <person name="Seaver E.C."/>
            <person name="Weisblat D.A."/>
            <person name="Putnam N.H."/>
            <person name="Rokhsar D.S."/>
        </authorList>
    </citation>
    <scope>NUCLEOTIDE SEQUENCE</scope>
</reference>
<evidence type="ECO:0000256" key="1">
    <source>
        <dbReference type="SAM" id="MobiDB-lite"/>
    </source>
</evidence>
<dbReference type="Proteomes" id="UP000015101">
    <property type="component" value="Unassembled WGS sequence"/>
</dbReference>
<gene>
    <name evidence="3" type="primary">20199813</name>
    <name evidence="2" type="ORF">HELRODRAFT_162882</name>
</gene>
<feature type="region of interest" description="Disordered" evidence="1">
    <location>
        <begin position="16"/>
        <end position="36"/>
    </location>
</feature>
<dbReference type="CTD" id="20199813"/>
<evidence type="ECO:0000313" key="3">
    <source>
        <dbReference type="EnsemblMetazoa" id="HelroP162882"/>
    </source>
</evidence>
<dbReference type="EnsemblMetazoa" id="HelroT162882">
    <property type="protein sequence ID" value="HelroP162882"/>
    <property type="gene ID" value="HelroG162882"/>
</dbReference>
<proteinExistence type="predicted"/>
<protein>
    <submittedName>
        <fullName evidence="2 3">Uncharacterized protein</fullName>
    </submittedName>
</protein>
<dbReference type="InParanoid" id="T1ETB3"/>
<name>T1ETB3_HELRO</name>
<dbReference type="KEGG" id="hro:HELRODRAFT_162882"/>
<accession>T1ETB3</accession>
<evidence type="ECO:0000313" key="2">
    <source>
        <dbReference type="EMBL" id="ESN99350.1"/>
    </source>
</evidence>
<dbReference type="HOGENOM" id="CLU_2136165_0_0_1"/>
<dbReference type="EMBL" id="AMQM01001214">
    <property type="status" value="NOT_ANNOTATED_CDS"/>
    <property type="molecule type" value="Genomic_DNA"/>
</dbReference>
<dbReference type="RefSeq" id="XP_009023206.1">
    <property type="nucleotide sequence ID" value="XM_009024958.1"/>
</dbReference>
<reference evidence="3" key="3">
    <citation type="submission" date="2015-06" db="UniProtKB">
        <authorList>
            <consortium name="EnsemblMetazoa"/>
        </authorList>
    </citation>
    <scope>IDENTIFICATION</scope>
</reference>